<dbReference type="RefSeq" id="WP_145194262.1">
    <property type="nucleotide sequence ID" value="NZ_CP036434.1"/>
</dbReference>
<dbReference type="EMBL" id="CP036434">
    <property type="protein sequence ID" value="QDV04819.1"/>
    <property type="molecule type" value="Genomic_DNA"/>
</dbReference>
<evidence type="ECO:0000313" key="3">
    <source>
        <dbReference type="Proteomes" id="UP000320390"/>
    </source>
</evidence>
<evidence type="ECO:0000313" key="2">
    <source>
        <dbReference type="EMBL" id="QDV04819.1"/>
    </source>
</evidence>
<dbReference type="InterPro" id="IPR013078">
    <property type="entry name" value="His_Pase_superF_clade-1"/>
</dbReference>
<accession>A0A518EL53</accession>
<keyword evidence="1" id="KW-0732">Signal</keyword>
<dbReference type="Pfam" id="PF00300">
    <property type="entry name" value="His_Phos_1"/>
    <property type="match status" value="1"/>
</dbReference>
<dbReference type="AlphaFoldDB" id="A0A518EL53"/>
<protein>
    <recommendedName>
        <fullName evidence="4">Histidine phosphatase superfamily (Branch 1)</fullName>
    </recommendedName>
</protein>
<reference evidence="2 3" key="1">
    <citation type="submission" date="2019-02" db="EMBL/GenBank/DDBJ databases">
        <title>Deep-cultivation of Planctomycetes and their phenomic and genomic characterization uncovers novel biology.</title>
        <authorList>
            <person name="Wiegand S."/>
            <person name="Jogler M."/>
            <person name="Boedeker C."/>
            <person name="Pinto D."/>
            <person name="Vollmers J."/>
            <person name="Rivas-Marin E."/>
            <person name="Kohn T."/>
            <person name="Peeters S.H."/>
            <person name="Heuer A."/>
            <person name="Rast P."/>
            <person name="Oberbeckmann S."/>
            <person name="Bunk B."/>
            <person name="Jeske O."/>
            <person name="Meyerdierks A."/>
            <person name="Storesund J.E."/>
            <person name="Kallscheuer N."/>
            <person name="Luecker S."/>
            <person name="Lage O.M."/>
            <person name="Pohl T."/>
            <person name="Merkel B.J."/>
            <person name="Hornburger P."/>
            <person name="Mueller R.-W."/>
            <person name="Bruemmer F."/>
            <person name="Labrenz M."/>
            <person name="Spormann A.M."/>
            <person name="Op den Camp H."/>
            <person name="Overmann J."/>
            <person name="Amann R."/>
            <person name="Jetten M.S.M."/>
            <person name="Mascher T."/>
            <person name="Medema M.H."/>
            <person name="Devos D.P."/>
            <person name="Kaster A.-K."/>
            <person name="Ovreas L."/>
            <person name="Rohde M."/>
            <person name="Galperin M.Y."/>
            <person name="Jogler C."/>
        </authorList>
    </citation>
    <scope>NUCLEOTIDE SEQUENCE [LARGE SCALE GENOMIC DNA]</scope>
    <source>
        <strain evidence="2 3">Poly30</strain>
    </source>
</reference>
<sequence precursor="true">MKATRRQFVQGLGLAAPALASSTAFAQNPAPEASPEVRLDAVLILVRHTEKSDDDRVNPSLSEAGEARAEAFARMFSAASVTGLVHTEYKRTRDTLAPLAEALEIESETIGASEMPKLLERLKSAKAGEVIAVAGHSNTIPAIAHAFGVLLPDLDPVPKGSTAEHGYLPHEAYDRVHVLTPGKDRVNLLELRYGKASD</sequence>
<feature type="chain" id="PRO_5021737696" description="Histidine phosphatase superfamily (Branch 1)" evidence="1">
    <location>
        <begin position="27"/>
        <end position="198"/>
    </location>
</feature>
<dbReference type="OrthoDB" id="3296006at2"/>
<name>A0A518EL53_9BACT</name>
<gene>
    <name evidence="2" type="ORF">Poly30_03130</name>
</gene>
<dbReference type="InterPro" id="IPR006311">
    <property type="entry name" value="TAT_signal"/>
</dbReference>
<feature type="signal peptide" evidence="1">
    <location>
        <begin position="1"/>
        <end position="26"/>
    </location>
</feature>
<dbReference type="SMART" id="SM00855">
    <property type="entry name" value="PGAM"/>
    <property type="match status" value="1"/>
</dbReference>
<evidence type="ECO:0000256" key="1">
    <source>
        <dbReference type="SAM" id="SignalP"/>
    </source>
</evidence>
<organism evidence="2 3">
    <name type="scientific">Saltatorellus ferox</name>
    <dbReference type="NCBI Taxonomy" id="2528018"/>
    <lineage>
        <taxon>Bacteria</taxon>
        <taxon>Pseudomonadati</taxon>
        <taxon>Planctomycetota</taxon>
        <taxon>Planctomycetia</taxon>
        <taxon>Planctomycetia incertae sedis</taxon>
        <taxon>Saltatorellus</taxon>
    </lineage>
</organism>
<dbReference type="SUPFAM" id="SSF53254">
    <property type="entry name" value="Phosphoglycerate mutase-like"/>
    <property type="match status" value="1"/>
</dbReference>
<proteinExistence type="predicted"/>
<dbReference type="Proteomes" id="UP000320390">
    <property type="component" value="Chromosome"/>
</dbReference>
<keyword evidence="3" id="KW-1185">Reference proteome</keyword>
<dbReference type="PROSITE" id="PS51318">
    <property type="entry name" value="TAT"/>
    <property type="match status" value="1"/>
</dbReference>
<evidence type="ECO:0008006" key="4">
    <source>
        <dbReference type="Google" id="ProtNLM"/>
    </source>
</evidence>
<dbReference type="InterPro" id="IPR029033">
    <property type="entry name" value="His_PPase_superfam"/>
</dbReference>
<dbReference type="Gene3D" id="3.40.50.1240">
    <property type="entry name" value="Phosphoglycerate mutase-like"/>
    <property type="match status" value="1"/>
</dbReference>